<dbReference type="OrthoDB" id="6924702at2759"/>
<evidence type="ECO:0008006" key="4">
    <source>
        <dbReference type="Google" id="ProtNLM"/>
    </source>
</evidence>
<reference evidence="2" key="1">
    <citation type="submission" date="2021-02" db="EMBL/GenBank/DDBJ databases">
        <authorList>
            <person name="Steward A R."/>
        </authorList>
    </citation>
    <scope>NUCLEOTIDE SEQUENCE</scope>
</reference>
<evidence type="ECO:0000313" key="3">
    <source>
        <dbReference type="Proteomes" id="UP000663880"/>
    </source>
</evidence>
<feature type="compositionally biased region" description="Basic residues" evidence="1">
    <location>
        <begin position="106"/>
        <end position="122"/>
    </location>
</feature>
<dbReference type="AlphaFoldDB" id="A0A821MD20"/>
<evidence type="ECO:0000256" key="1">
    <source>
        <dbReference type="SAM" id="MobiDB-lite"/>
    </source>
</evidence>
<dbReference type="EMBL" id="CAJOBZ010000002">
    <property type="protein sequence ID" value="CAF4764563.1"/>
    <property type="molecule type" value="Genomic_DNA"/>
</dbReference>
<comment type="caution">
    <text evidence="2">The sequence shown here is derived from an EMBL/GenBank/DDBJ whole genome shotgun (WGS) entry which is preliminary data.</text>
</comment>
<proteinExistence type="predicted"/>
<feature type="region of interest" description="Disordered" evidence="1">
    <location>
        <begin position="101"/>
        <end position="122"/>
    </location>
</feature>
<evidence type="ECO:0000313" key="2">
    <source>
        <dbReference type="EMBL" id="CAF4764563.1"/>
    </source>
</evidence>
<gene>
    <name evidence="2" type="ORF">PMACD_LOCUS1492</name>
</gene>
<name>A0A821MD20_9NEOP</name>
<keyword evidence="3" id="KW-1185">Reference proteome</keyword>
<organism evidence="2 3">
    <name type="scientific">Pieris macdunnoughi</name>
    <dbReference type="NCBI Taxonomy" id="345717"/>
    <lineage>
        <taxon>Eukaryota</taxon>
        <taxon>Metazoa</taxon>
        <taxon>Ecdysozoa</taxon>
        <taxon>Arthropoda</taxon>
        <taxon>Hexapoda</taxon>
        <taxon>Insecta</taxon>
        <taxon>Pterygota</taxon>
        <taxon>Neoptera</taxon>
        <taxon>Endopterygota</taxon>
        <taxon>Lepidoptera</taxon>
        <taxon>Glossata</taxon>
        <taxon>Ditrysia</taxon>
        <taxon>Papilionoidea</taxon>
        <taxon>Pieridae</taxon>
        <taxon>Pierinae</taxon>
        <taxon>Pieris</taxon>
    </lineage>
</organism>
<sequence length="122" mass="14475">MERSILKLRRINKIKNVEIRKKTKITDALEQALRLKWKWAGHIARARDKRWTLEITKWTGSTGKRCIGRQRKRWTDDIVELAGGKLDECCSKQREMEKYGGGFYPKRGHTKTRHKKLKINLT</sequence>
<protein>
    <recommendedName>
        <fullName evidence="4">Endonuclease-reverse transcriptase</fullName>
    </recommendedName>
</protein>
<accession>A0A821MD20</accession>
<dbReference type="Proteomes" id="UP000663880">
    <property type="component" value="Unassembled WGS sequence"/>
</dbReference>